<dbReference type="AlphaFoldDB" id="A0A9D9NE94"/>
<reference evidence="9" key="1">
    <citation type="submission" date="2020-10" db="EMBL/GenBank/DDBJ databases">
        <authorList>
            <person name="Gilroy R."/>
        </authorList>
    </citation>
    <scope>NUCLEOTIDE SEQUENCE</scope>
    <source>
        <strain evidence="9">14700</strain>
    </source>
</reference>
<sequence length="253" mass="27327">MRRVGFSIIIFLLLVSVLVSVIGLPAGGDRLLPPSAEHLFGTDMLGRDVAFRTAAGTLVSAVIAASVVILSLLSGIILAYCYMHPLFPKGLLLGIADGLKSIPSIVLALFLSAITGPGIPVVVFSLSLSHISDISRTAYSEYLRIAEEGYTEAAIQMKAKRSWIFLHHMLPNMKQYLYEQGVSIFMTAIIAESSLSFLGCGVPQPVPSLGLILSEARPVMMEAWWMILFPSAVLFFLAISLQMLISETDSSAH</sequence>
<comment type="similarity">
    <text evidence="7">Belongs to the binding-protein-dependent transport system permease family.</text>
</comment>
<evidence type="ECO:0000256" key="7">
    <source>
        <dbReference type="RuleBase" id="RU363032"/>
    </source>
</evidence>
<name>A0A9D9NE94_9SPIO</name>
<dbReference type="GO" id="GO:0055085">
    <property type="term" value="P:transmembrane transport"/>
    <property type="evidence" value="ECO:0007669"/>
    <property type="project" value="InterPro"/>
</dbReference>
<evidence type="ECO:0000256" key="1">
    <source>
        <dbReference type="ARBA" id="ARBA00004651"/>
    </source>
</evidence>
<dbReference type="EMBL" id="JADIMF010000154">
    <property type="protein sequence ID" value="MBO8470015.1"/>
    <property type="molecule type" value="Genomic_DNA"/>
</dbReference>
<feature type="transmembrane region" description="Helical" evidence="7">
    <location>
        <begin position="102"/>
        <end position="126"/>
    </location>
</feature>
<keyword evidence="4 7" id="KW-0812">Transmembrane</keyword>
<reference evidence="9" key="2">
    <citation type="journal article" date="2021" name="PeerJ">
        <title>Extensive microbial diversity within the chicken gut microbiome revealed by metagenomics and culture.</title>
        <authorList>
            <person name="Gilroy R."/>
            <person name="Ravi A."/>
            <person name="Getino M."/>
            <person name="Pursley I."/>
            <person name="Horton D.L."/>
            <person name="Alikhan N.F."/>
            <person name="Baker D."/>
            <person name="Gharbi K."/>
            <person name="Hall N."/>
            <person name="Watson M."/>
            <person name="Adriaenssens E.M."/>
            <person name="Foster-Nyarko E."/>
            <person name="Jarju S."/>
            <person name="Secka A."/>
            <person name="Antonio M."/>
            <person name="Oren A."/>
            <person name="Chaudhuri R.R."/>
            <person name="La Ragione R."/>
            <person name="Hildebrand F."/>
            <person name="Pallen M.J."/>
        </authorList>
    </citation>
    <scope>NUCLEOTIDE SEQUENCE</scope>
    <source>
        <strain evidence="9">14700</strain>
    </source>
</reference>
<evidence type="ECO:0000313" key="9">
    <source>
        <dbReference type="EMBL" id="MBO8470015.1"/>
    </source>
</evidence>
<feature type="domain" description="ABC transmembrane type-1" evidence="8">
    <location>
        <begin position="57"/>
        <end position="245"/>
    </location>
</feature>
<dbReference type="CDD" id="cd06261">
    <property type="entry name" value="TM_PBP2"/>
    <property type="match status" value="1"/>
</dbReference>
<comment type="caution">
    <text evidence="9">The sequence shown here is derived from an EMBL/GenBank/DDBJ whole genome shotgun (WGS) entry which is preliminary data.</text>
</comment>
<feature type="transmembrane region" description="Helical" evidence="7">
    <location>
        <begin position="224"/>
        <end position="245"/>
    </location>
</feature>
<keyword evidence="6 7" id="KW-0472">Membrane</keyword>
<evidence type="ECO:0000259" key="8">
    <source>
        <dbReference type="PROSITE" id="PS50928"/>
    </source>
</evidence>
<dbReference type="PROSITE" id="PS50928">
    <property type="entry name" value="ABC_TM1"/>
    <property type="match status" value="1"/>
</dbReference>
<dbReference type="Gene3D" id="1.10.3720.10">
    <property type="entry name" value="MetI-like"/>
    <property type="match status" value="1"/>
</dbReference>
<keyword evidence="5 7" id="KW-1133">Transmembrane helix</keyword>
<protein>
    <submittedName>
        <fullName evidence="9">ABC transporter permease</fullName>
    </submittedName>
</protein>
<feature type="transmembrane region" description="Helical" evidence="7">
    <location>
        <begin position="6"/>
        <end position="28"/>
    </location>
</feature>
<feature type="transmembrane region" description="Helical" evidence="7">
    <location>
        <begin position="49"/>
        <end position="82"/>
    </location>
</feature>
<evidence type="ECO:0000256" key="6">
    <source>
        <dbReference type="ARBA" id="ARBA00023136"/>
    </source>
</evidence>
<keyword evidence="3" id="KW-1003">Cell membrane</keyword>
<proteinExistence type="inferred from homology"/>
<dbReference type="Proteomes" id="UP000810292">
    <property type="component" value="Unassembled WGS sequence"/>
</dbReference>
<feature type="transmembrane region" description="Helical" evidence="7">
    <location>
        <begin position="182"/>
        <end position="204"/>
    </location>
</feature>
<keyword evidence="2 7" id="KW-0813">Transport</keyword>
<comment type="subcellular location">
    <subcellularLocation>
        <location evidence="1 7">Cell membrane</location>
        <topology evidence="1 7">Multi-pass membrane protein</topology>
    </subcellularLocation>
</comment>
<dbReference type="InterPro" id="IPR050366">
    <property type="entry name" value="BP-dependent_transpt_permease"/>
</dbReference>
<dbReference type="InterPro" id="IPR000515">
    <property type="entry name" value="MetI-like"/>
</dbReference>
<dbReference type="InterPro" id="IPR035906">
    <property type="entry name" value="MetI-like_sf"/>
</dbReference>
<accession>A0A9D9NE94</accession>
<dbReference type="GO" id="GO:0005886">
    <property type="term" value="C:plasma membrane"/>
    <property type="evidence" value="ECO:0007669"/>
    <property type="project" value="UniProtKB-SubCell"/>
</dbReference>
<dbReference type="Pfam" id="PF00528">
    <property type="entry name" value="BPD_transp_1"/>
    <property type="match status" value="1"/>
</dbReference>
<evidence type="ECO:0000256" key="5">
    <source>
        <dbReference type="ARBA" id="ARBA00022989"/>
    </source>
</evidence>
<dbReference type="PANTHER" id="PTHR43386:SF1">
    <property type="entry name" value="D,D-DIPEPTIDE TRANSPORT SYSTEM PERMEASE PROTEIN DDPC-RELATED"/>
    <property type="match status" value="1"/>
</dbReference>
<organism evidence="9 10">
    <name type="scientific">Candidatus Ornithospirochaeta stercoravium</name>
    <dbReference type="NCBI Taxonomy" id="2840897"/>
    <lineage>
        <taxon>Bacteria</taxon>
        <taxon>Pseudomonadati</taxon>
        <taxon>Spirochaetota</taxon>
        <taxon>Spirochaetia</taxon>
        <taxon>Spirochaetales</taxon>
        <taxon>Spirochaetaceae</taxon>
        <taxon>Spirochaetaceae incertae sedis</taxon>
        <taxon>Candidatus Ornithospirochaeta</taxon>
    </lineage>
</organism>
<evidence type="ECO:0000256" key="4">
    <source>
        <dbReference type="ARBA" id="ARBA00022692"/>
    </source>
</evidence>
<dbReference type="PANTHER" id="PTHR43386">
    <property type="entry name" value="OLIGOPEPTIDE TRANSPORT SYSTEM PERMEASE PROTEIN APPC"/>
    <property type="match status" value="1"/>
</dbReference>
<evidence type="ECO:0000313" key="10">
    <source>
        <dbReference type="Proteomes" id="UP000810292"/>
    </source>
</evidence>
<evidence type="ECO:0000256" key="3">
    <source>
        <dbReference type="ARBA" id="ARBA00022475"/>
    </source>
</evidence>
<gene>
    <name evidence="9" type="ORF">IAA72_09595</name>
</gene>
<dbReference type="SUPFAM" id="SSF161098">
    <property type="entry name" value="MetI-like"/>
    <property type="match status" value="1"/>
</dbReference>
<evidence type="ECO:0000256" key="2">
    <source>
        <dbReference type="ARBA" id="ARBA00022448"/>
    </source>
</evidence>